<evidence type="ECO:0000313" key="13">
    <source>
        <dbReference type="EMBL" id="SCB15063.1"/>
    </source>
</evidence>
<comment type="similarity">
    <text evidence="6">Belongs to the HIBADH-related family. L-threonate dehydrogenase subfamily.</text>
</comment>
<dbReference type="InterPro" id="IPR029154">
    <property type="entry name" value="HIBADH-like_NADP-bd"/>
</dbReference>
<dbReference type="PROSITE" id="PS00895">
    <property type="entry name" value="3_HYDROXYISOBUT_DH"/>
    <property type="match status" value="1"/>
</dbReference>
<dbReference type="EC" id="1.1.1.411" evidence="7"/>
<keyword evidence="2" id="KW-0560">Oxidoreductase</keyword>
<evidence type="ECO:0000256" key="3">
    <source>
        <dbReference type="ARBA" id="ARBA00023027"/>
    </source>
</evidence>
<evidence type="ECO:0000256" key="7">
    <source>
        <dbReference type="ARBA" id="ARBA00038870"/>
    </source>
</evidence>
<evidence type="ECO:0000256" key="8">
    <source>
        <dbReference type="ARBA" id="ARBA00039407"/>
    </source>
</evidence>
<sequence>MPPLFIECFLEKANIQLLTNTGKMRLVIDTGTGNIAKDHRGNAVQNTKKAAVIGLGSMGWGAALSLLKAGFAVCGCDVRSEVLARFAESGGTPCTTPASAAKDADVILVYVVNSKQVEDVLFGQNGALKTARPSTTFLLCTTMAPSATTAIAERLEAAGMFVIDAPVSGGHVRALAGEITVMASGTPEAFDKASAALDAISAKVFRLGDRPGVGSQVKMINQLLAGVHIAATAEAMTLAAKAGIDLKTLYDVICVSAGSSWMFENRGEHIVSGDYTPRSAVNIFVKDLGIVTSEADKAGAVTPLAATALDLFVEASQAGLGLEDDAAVAKILAAKSGASLPGVGD</sequence>
<keyword evidence="14" id="KW-1185">Reference proteome</keyword>
<keyword evidence="1" id="KW-0521">NADP</keyword>
<dbReference type="Pfam" id="PF14833">
    <property type="entry name" value="NAD_binding_11"/>
    <property type="match status" value="1"/>
</dbReference>
<dbReference type="Pfam" id="PF03446">
    <property type="entry name" value="NAD_binding_2"/>
    <property type="match status" value="1"/>
</dbReference>
<accession>A0A1C3UHU3</accession>
<keyword evidence="4" id="KW-0119">Carbohydrate metabolism</keyword>
<dbReference type="EMBL" id="FMAG01000001">
    <property type="protein sequence ID" value="SCB15063.1"/>
    <property type="molecule type" value="Genomic_DNA"/>
</dbReference>
<dbReference type="InterPro" id="IPR050006">
    <property type="entry name" value="LtnD"/>
</dbReference>
<dbReference type="SUPFAM" id="SSF48179">
    <property type="entry name" value="6-phosphogluconate dehydrogenase C-terminal domain-like"/>
    <property type="match status" value="1"/>
</dbReference>
<dbReference type="GO" id="GO:0050661">
    <property type="term" value="F:NADP binding"/>
    <property type="evidence" value="ECO:0007669"/>
    <property type="project" value="InterPro"/>
</dbReference>
<organism evidence="13 14">
    <name type="scientific">Rhizobium multihospitium</name>
    <dbReference type="NCBI Taxonomy" id="410764"/>
    <lineage>
        <taxon>Bacteria</taxon>
        <taxon>Pseudomonadati</taxon>
        <taxon>Pseudomonadota</taxon>
        <taxon>Alphaproteobacteria</taxon>
        <taxon>Hyphomicrobiales</taxon>
        <taxon>Rhizobiaceae</taxon>
        <taxon>Rhizobium/Agrobacterium group</taxon>
        <taxon>Rhizobium</taxon>
    </lineage>
</organism>
<dbReference type="PIRSF" id="PIRSF000103">
    <property type="entry name" value="HIBADH"/>
    <property type="match status" value="1"/>
</dbReference>
<name>A0A1C3UHU3_9HYPH</name>
<protein>
    <recommendedName>
        <fullName evidence="8">L-threonate dehydrogenase</fullName>
        <ecNumber evidence="7">1.1.1.411</ecNumber>
    </recommendedName>
</protein>
<gene>
    <name evidence="13" type="ORF">GA0061103_2238</name>
</gene>
<comment type="function">
    <text evidence="5">Catalyzes oxidation of L-threonate to 2-oxo-tetronate. Can use either NAD(+) or NADP(+) as cosubstrate, with a preference for NAD(+).</text>
</comment>
<evidence type="ECO:0000259" key="12">
    <source>
        <dbReference type="Pfam" id="PF14833"/>
    </source>
</evidence>
<dbReference type="GO" id="GO:0016054">
    <property type="term" value="P:organic acid catabolic process"/>
    <property type="evidence" value="ECO:0007669"/>
    <property type="project" value="UniProtKB-ARBA"/>
</dbReference>
<dbReference type="InterPro" id="IPR036291">
    <property type="entry name" value="NAD(P)-bd_dom_sf"/>
</dbReference>
<feature type="active site" evidence="10">
    <location>
        <position position="218"/>
    </location>
</feature>
<dbReference type="InterPro" id="IPR006115">
    <property type="entry name" value="6PGDH_NADP-bd"/>
</dbReference>
<dbReference type="GO" id="GO:0051287">
    <property type="term" value="F:NAD binding"/>
    <property type="evidence" value="ECO:0007669"/>
    <property type="project" value="InterPro"/>
</dbReference>
<dbReference type="Gene3D" id="3.40.50.720">
    <property type="entry name" value="NAD(P)-binding Rossmann-like Domain"/>
    <property type="match status" value="1"/>
</dbReference>
<dbReference type="PANTHER" id="PTHR43060">
    <property type="entry name" value="3-HYDROXYISOBUTYRATE DEHYDROGENASE-LIKE 1, MITOCHONDRIAL-RELATED"/>
    <property type="match status" value="1"/>
</dbReference>
<feature type="domain" description="6-phosphogluconate dehydrogenase NADP-binding" evidence="11">
    <location>
        <begin position="50"/>
        <end position="208"/>
    </location>
</feature>
<dbReference type="SUPFAM" id="SSF51735">
    <property type="entry name" value="NAD(P)-binding Rossmann-fold domains"/>
    <property type="match status" value="1"/>
</dbReference>
<proteinExistence type="inferred from homology"/>
<dbReference type="InterPro" id="IPR013328">
    <property type="entry name" value="6PGD_dom2"/>
</dbReference>
<dbReference type="NCBIfam" id="NF043037">
    <property type="entry name" value="ThreonDh"/>
    <property type="match status" value="1"/>
</dbReference>
<dbReference type="InterPro" id="IPR002204">
    <property type="entry name" value="3-OH-isobutyrate_DH-rel_CS"/>
</dbReference>
<comment type="catalytic activity">
    <reaction evidence="9">
        <text>L-threonate + NAD(+) = 2-dehydro-L-erythronate + NADH + H(+)</text>
        <dbReference type="Rhea" id="RHEA:52548"/>
        <dbReference type="ChEBI" id="CHEBI:15378"/>
        <dbReference type="ChEBI" id="CHEBI:57540"/>
        <dbReference type="ChEBI" id="CHEBI:57561"/>
        <dbReference type="ChEBI" id="CHEBI:57945"/>
        <dbReference type="ChEBI" id="CHEBI:136669"/>
        <dbReference type="EC" id="1.1.1.411"/>
    </reaction>
</comment>
<feature type="domain" description="3-hydroxyisobutyrate dehydrogenase-like NAD-binding" evidence="12">
    <location>
        <begin position="212"/>
        <end position="331"/>
    </location>
</feature>
<evidence type="ECO:0000313" key="14">
    <source>
        <dbReference type="Proteomes" id="UP000199101"/>
    </source>
</evidence>
<dbReference type="AlphaFoldDB" id="A0A1C3UHU3"/>
<dbReference type="Gene3D" id="1.10.1040.10">
    <property type="entry name" value="N-(1-d-carboxylethyl)-l-norvaline Dehydrogenase, domain 2"/>
    <property type="match status" value="1"/>
</dbReference>
<dbReference type="STRING" id="410764.GA0061103_2238"/>
<evidence type="ECO:0000256" key="9">
    <source>
        <dbReference type="ARBA" id="ARBA00047312"/>
    </source>
</evidence>
<dbReference type="InterPro" id="IPR008927">
    <property type="entry name" value="6-PGluconate_DH-like_C_sf"/>
</dbReference>
<dbReference type="PANTHER" id="PTHR43060:SF17">
    <property type="entry name" value="L-THREONATE DEHYDROGENASE"/>
    <property type="match status" value="1"/>
</dbReference>
<dbReference type="InterPro" id="IPR015815">
    <property type="entry name" value="HIBADH-related"/>
</dbReference>
<evidence type="ECO:0000256" key="10">
    <source>
        <dbReference type="PIRSR" id="PIRSR000103-1"/>
    </source>
</evidence>
<reference evidence="14" key="1">
    <citation type="submission" date="2016-08" db="EMBL/GenBank/DDBJ databases">
        <authorList>
            <person name="Varghese N."/>
            <person name="Submissions Spin"/>
        </authorList>
    </citation>
    <scope>NUCLEOTIDE SEQUENCE [LARGE SCALE GENOMIC DNA]</scope>
    <source>
        <strain evidence="14">HAMBI 2975</strain>
    </source>
</reference>
<dbReference type="GO" id="GO:0016616">
    <property type="term" value="F:oxidoreductase activity, acting on the CH-OH group of donors, NAD or NADP as acceptor"/>
    <property type="evidence" value="ECO:0007669"/>
    <property type="project" value="InterPro"/>
</dbReference>
<evidence type="ECO:0000256" key="5">
    <source>
        <dbReference type="ARBA" id="ARBA00037062"/>
    </source>
</evidence>
<evidence type="ECO:0000259" key="11">
    <source>
        <dbReference type="Pfam" id="PF03446"/>
    </source>
</evidence>
<evidence type="ECO:0000256" key="4">
    <source>
        <dbReference type="ARBA" id="ARBA00023277"/>
    </source>
</evidence>
<evidence type="ECO:0000256" key="6">
    <source>
        <dbReference type="ARBA" id="ARBA00037979"/>
    </source>
</evidence>
<evidence type="ECO:0000256" key="2">
    <source>
        <dbReference type="ARBA" id="ARBA00023002"/>
    </source>
</evidence>
<keyword evidence="3" id="KW-0520">NAD</keyword>
<dbReference type="Proteomes" id="UP000199101">
    <property type="component" value="Unassembled WGS sequence"/>
</dbReference>
<evidence type="ECO:0000256" key="1">
    <source>
        <dbReference type="ARBA" id="ARBA00022857"/>
    </source>
</evidence>